<dbReference type="GO" id="GO:0006493">
    <property type="term" value="P:protein O-linked glycosylation"/>
    <property type="evidence" value="ECO:0007669"/>
    <property type="project" value="TreeGrafter"/>
</dbReference>
<dbReference type="GO" id="GO:0030246">
    <property type="term" value="F:carbohydrate binding"/>
    <property type="evidence" value="ECO:0007669"/>
    <property type="project" value="UniProtKB-KW"/>
</dbReference>
<comment type="caution">
    <text evidence="6">Lacks conserved residue(s) required for the propagation of feature annotation.</text>
</comment>
<dbReference type="PANTHER" id="PTHR11675:SF126">
    <property type="entry name" value="RICIN B LECTIN DOMAIN-CONTAINING PROTEIN"/>
    <property type="match status" value="1"/>
</dbReference>
<comment type="subcellular location">
    <subcellularLocation>
        <location evidence="1 6">Golgi apparatus membrane</location>
        <topology evidence="1 6">Single-pass type II membrane protein</topology>
    </subcellularLocation>
</comment>
<evidence type="ECO:0000259" key="8">
    <source>
        <dbReference type="SMART" id="SM00458"/>
    </source>
</evidence>
<comment type="pathway">
    <text evidence="6">Protein modification; protein glycosylation.</text>
</comment>
<evidence type="ECO:0000256" key="2">
    <source>
        <dbReference type="ARBA" id="ARBA00022679"/>
    </source>
</evidence>
<dbReference type="Gene3D" id="2.80.10.50">
    <property type="match status" value="1"/>
</dbReference>
<keyword evidence="6" id="KW-0328">Glycosyltransferase</keyword>
<dbReference type="Pfam" id="PF02709">
    <property type="entry name" value="Glyco_transf_7C"/>
    <property type="match status" value="1"/>
</dbReference>
<keyword evidence="10" id="KW-1185">Reference proteome</keyword>
<dbReference type="SMART" id="SM00458">
    <property type="entry name" value="RICIN"/>
    <property type="match status" value="1"/>
</dbReference>
<keyword evidence="6" id="KW-0812">Transmembrane</keyword>
<feature type="transmembrane region" description="Helical" evidence="6">
    <location>
        <begin position="323"/>
        <end position="351"/>
    </location>
</feature>
<dbReference type="GO" id="GO:0000139">
    <property type="term" value="C:Golgi membrane"/>
    <property type="evidence" value="ECO:0007669"/>
    <property type="project" value="UniProtKB-SubCell"/>
</dbReference>
<evidence type="ECO:0000256" key="5">
    <source>
        <dbReference type="ARBA" id="ARBA00023157"/>
    </source>
</evidence>
<name>A0AAV4GYK1_9GAST</name>
<dbReference type="Pfam" id="PF00652">
    <property type="entry name" value="Ricin_B_lectin"/>
    <property type="match status" value="1"/>
</dbReference>
<reference evidence="9 10" key="1">
    <citation type="journal article" date="2021" name="Elife">
        <title>Chloroplast acquisition without the gene transfer in kleptoplastic sea slugs, Plakobranchus ocellatus.</title>
        <authorList>
            <person name="Maeda T."/>
            <person name="Takahashi S."/>
            <person name="Yoshida T."/>
            <person name="Shimamura S."/>
            <person name="Takaki Y."/>
            <person name="Nagai Y."/>
            <person name="Toyoda A."/>
            <person name="Suzuki Y."/>
            <person name="Arimoto A."/>
            <person name="Ishii H."/>
            <person name="Satoh N."/>
            <person name="Nishiyama T."/>
            <person name="Hasebe M."/>
            <person name="Maruyama T."/>
            <person name="Minagawa J."/>
            <person name="Obokata J."/>
            <person name="Shigenobu S."/>
        </authorList>
    </citation>
    <scope>NUCLEOTIDE SEQUENCE [LARGE SCALE GENOMIC DNA]</scope>
</reference>
<keyword evidence="3 6" id="KW-0430">Lectin</keyword>
<gene>
    <name evidence="9" type="ORF">ElyMa_002566600</name>
</gene>
<dbReference type="PANTHER" id="PTHR11675">
    <property type="entry name" value="N-ACETYLGALACTOSAMINYLTRANSFERASE"/>
    <property type="match status" value="1"/>
</dbReference>
<dbReference type="SUPFAM" id="SSF53448">
    <property type="entry name" value="Nucleotide-diphospho-sugar transferases"/>
    <property type="match status" value="2"/>
</dbReference>
<comment type="caution">
    <text evidence="9">The sequence shown here is derived from an EMBL/GenBank/DDBJ whole genome shotgun (WGS) entry which is preliminary data.</text>
</comment>
<feature type="transmembrane region" description="Helical" evidence="6">
    <location>
        <begin position="261"/>
        <end position="285"/>
    </location>
</feature>
<dbReference type="Gene3D" id="3.90.550.10">
    <property type="entry name" value="Spore Coat Polysaccharide Biosynthesis Protein SpsA, Chain A"/>
    <property type="match status" value="2"/>
</dbReference>
<evidence type="ECO:0000256" key="3">
    <source>
        <dbReference type="ARBA" id="ARBA00022734"/>
    </source>
</evidence>
<proteinExistence type="inferred from homology"/>
<dbReference type="InterPro" id="IPR029044">
    <property type="entry name" value="Nucleotide-diphossugar_trans"/>
</dbReference>
<evidence type="ECO:0000256" key="4">
    <source>
        <dbReference type="ARBA" id="ARBA00023034"/>
    </source>
</evidence>
<comment type="similarity">
    <text evidence="6">Belongs to the glycosyltransferase 2 family. GalNAc-T subfamily.</text>
</comment>
<evidence type="ECO:0000313" key="9">
    <source>
        <dbReference type="EMBL" id="GFR90386.1"/>
    </source>
</evidence>
<accession>A0AAV4GYK1</accession>
<evidence type="ECO:0000313" key="10">
    <source>
        <dbReference type="Proteomes" id="UP000762676"/>
    </source>
</evidence>
<evidence type="ECO:0000256" key="1">
    <source>
        <dbReference type="ARBA" id="ARBA00004323"/>
    </source>
</evidence>
<organism evidence="9 10">
    <name type="scientific">Elysia marginata</name>
    <dbReference type="NCBI Taxonomy" id="1093978"/>
    <lineage>
        <taxon>Eukaryota</taxon>
        <taxon>Metazoa</taxon>
        <taxon>Spiralia</taxon>
        <taxon>Lophotrochozoa</taxon>
        <taxon>Mollusca</taxon>
        <taxon>Gastropoda</taxon>
        <taxon>Heterobranchia</taxon>
        <taxon>Euthyneura</taxon>
        <taxon>Panpulmonata</taxon>
        <taxon>Sacoglossa</taxon>
        <taxon>Placobranchoidea</taxon>
        <taxon>Plakobranchidae</taxon>
        <taxon>Elysia</taxon>
    </lineage>
</organism>
<dbReference type="PROSITE" id="PS50231">
    <property type="entry name" value="RICIN_B_LECTIN"/>
    <property type="match status" value="1"/>
</dbReference>
<dbReference type="AlphaFoldDB" id="A0AAV4GYK1"/>
<keyword evidence="5 6" id="KW-1015">Disulfide bond</keyword>
<keyword evidence="4 6" id="KW-0333">Golgi apparatus</keyword>
<dbReference type="SUPFAM" id="SSF50370">
    <property type="entry name" value="Ricin B-like lectins"/>
    <property type="match status" value="1"/>
</dbReference>
<evidence type="ECO:0000256" key="6">
    <source>
        <dbReference type="RuleBase" id="RU361242"/>
    </source>
</evidence>
<feature type="domain" description="Ricin B lectin" evidence="8">
    <location>
        <begin position="563"/>
        <end position="680"/>
    </location>
</feature>
<keyword evidence="6" id="KW-1133">Transmembrane helix</keyword>
<feature type="region of interest" description="Disordered" evidence="7">
    <location>
        <begin position="79"/>
        <end position="98"/>
    </location>
</feature>
<dbReference type="Proteomes" id="UP000762676">
    <property type="component" value="Unassembled WGS sequence"/>
</dbReference>
<keyword evidence="6" id="KW-0464">Manganese</keyword>
<dbReference type="EMBL" id="BMAT01005282">
    <property type="protein sequence ID" value="GFR90386.1"/>
    <property type="molecule type" value="Genomic_DNA"/>
</dbReference>
<comment type="cofactor">
    <cofactor evidence="6">
        <name>Mn(2+)</name>
        <dbReference type="ChEBI" id="CHEBI:29035"/>
    </cofactor>
</comment>
<dbReference type="Pfam" id="PF00535">
    <property type="entry name" value="Glycos_transf_2"/>
    <property type="match status" value="1"/>
</dbReference>
<protein>
    <recommendedName>
        <fullName evidence="6">Polypeptide N-acetylgalactosaminyltransferase</fullName>
        <ecNumber evidence="6">2.4.1.-</ecNumber>
    </recommendedName>
    <alternativeName>
        <fullName evidence="6">Protein-UDP acetylgalactosaminyltransferase</fullName>
    </alternativeName>
</protein>
<feature type="transmembrane region" description="Helical" evidence="6">
    <location>
        <begin position="292"/>
        <end position="317"/>
    </location>
</feature>
<dbReference type="GO" id="GO:0004653">
    <property type="term" value="F:polypeptide N-acetylgalactosaminyltransferase activity"/>
    <property type="evidence" value="ECO:0007669"/>
    <property type="project" value="TreeGrafter"/>
</dbReference>
<keyword evidence="6" id="KW-0472">Membrane</keyword>
<dbReference type="InterPro" id="IPR027791">
    <property type="entry name" value="Galactosyl_T_C"/>
</dbReference>
<keyword evidence="2 6" id="KW-0808">Transferase</keyword>
<evidence type="ECO:0000256" key="7">
    <source>
        <dbReference type="SAM" id="MobiDB-lite"/>
    </source>
</evidence>
<dbReference type="EC" id="2.4.1.-" evidence="6"/>
<dbReference type="InterPro" id="IPR001173">
    <property type="entry name" value="Glyco_trans_2-like"/>
</dbReference>
<sequence>MRRVTLIRFIKRSLFFLPAIWLLYVFTEISLNSTQSDNLHPRFKHQLESAEDGKTLTNEANVNKRDRYHDASIKESVERKRKYIEPSPTDARLERNDHTGRQMDKLVEMGGRLVDKRNSGEFEGVVLPQFNDRKDDSGPGEGGKPFETELKNLTTDERSKYNIGWSLNSFNQYASDLISIHRSLPDGRSDACKEQAKSYSAHMDDVSVIIIFHNEAFSVLLRSVHSILSRTPDHLLREIILVDDYSTHALIAATTAASKSAAAIIILVVVAVVLVVLVVVVVVVVVAPAVVVVVAVVEVVVVVVVVAIAVVVTAAAIEVVVVVAVVVVIAVVAALLVVGSNLCVFVLPVYFKVWAEPLCSRIKQDPTIVVFPSIEVVDPEHFSLAANQFVSQNGVFIFKDLTFNWQNIPEFENRKRKSPADPLRSPTMPGGLFAISRSFFEKLGTYDSGLDYWGGENIELSFKAWMCGGSVEMVTCSHIGHIFRKWNPIGWKGNVGSKNSVRVAEVWMDDYKNYFYERILFNLGDYGNVTHRKELRKRLNCKSFEWYIRNVYPNVIVPTNMKYAGEISSIAQPKCLDSMGGPQAKQNFPKMYPCHSQGMNQFWHFSDGGQIKQDDWFVCFSEGQIASKSYCEPSGPTWQYREDQTLMHIPTGKCLTSSSANDDLNLGQCTESKYQKWKLQPRRTDINFPS</sequence>
<dbReference type="InterPro" id="IPR035992">
    <property type="entry name" value="Ricin_B-like_lectins"/>
</dbReference>
<dbReference type="InterPro" id="IPR000772">
    <property type="entry name" value="Ricin_B_lectin"/>
</dbReference>